<dbReference type="InterPro" id="IPR003841">
    <property type="entry name" value="Na/Pi_transpt"/>
</dbReference>
<dbReference type="STRING" id="1408281.Epro_0261"/>
<keyword evidence="8" id="KW-1185">Reference proteome</keyword>
<dbReference type="NCBIfam" id="NF037997">
    <property type="entry name" value="Na_Pi_symport"/>
    <property type="match status" value="1"/>
</dbReference>
<dbReference type="PATRIC" id="fig|1408281.3.peg.270"/>
<dbReference type="Proteomes" id="UP000035337">
    <property type="component" value="Chromosome"/>
</dbReference>
<feature type="transmembrane region" description="Helical" evidence="6">
    <location>
        <begin position="214"/>
        <end position="232"/>
    </location>
</feature>
<comment type="subcellular location">
    <subcellularLocation>
        <location evidence="1">Cell membrane</location>
        <topology evidence="1">Multi-pass membrane protein</topology>
    </subcellularLocation>
</comment>
<keyword evidence="5 6" id="KW-0472">Membrane</keyword>
<feature type="transmembrane region" description="Helical" evidence="6">
    <location>
        <begin position="72"/>
        <end position="98"/>
    </location>
</feature>
<dbReference type="Pfam" id="PF02690">
    <property type="entry name" value="Na_Pi_cotrans"/>
    <property type="match status" value="1"/>
</dbReference>
<keyword evidence="4 6" id="KW-1133">Transmembrane helix</keyword>
<name>A0A0G3WID1_9BACT</name>
<dbReference type="GO" id="GO:0044341">
    <property type="term" value="P:sodium-dependent phosphate transport"/>
    <property type="evidence" value="ECO:0007669"/>
    <property type="project" value="InterPro"/>
</dbReference>
<evidence type="ECO:0000256" key="1">
    <source>
        <dbReference type="ARBA" id="ARBA00004651"/>
    </source>
</evidence>
<dbReference type="InterPro" id="IPR038078">
    <property type="entry name" value="PhoU-like_sf"/>
</dbReference>
<keyword evidence="2" id="KW-1003">Cell membrane</keyword>
<gene>
    <name evidence="7" type="ORF">Epro_0261</name>
</gene>
<evidence type="ECO:0000256" key="4">
    <source>
        <dbReference type="ARBA" id="ARBA00022989"/>
    </source>
</evidence>
<dbReference type="GO" id="GO:0005886">
    <property type="term" value="C:plasma membrane"/>
    <property type="evidence" value="ECO:0007669"/>
    <property type="project" value="UniProtKB-SubCell"/>
</dbReference>
<organism evidence="7 8">
    <name type="scientific">Endomicrobium proavitum</name>
    <dbReference type="NCBI Taxonomy" id="1408281"/>
    <lineage>
        <taxon>Bacteria</taxon>
        <taxon>Pseudomonadati</taxon>
        <taxon>Elusimicrobiota</taxon>
        <taxon>Endomicrobiia</taxon>
        <taxon>Endomicrobiales</taxon>
        <taxon>Endomicrobiaceae</taxon>
        <taxon>Endomicrobium</taxon>
    </lineage>
</organism>
<dbReference type="PANTHER" id="PTHR10010:SF46">
    <property type="entry name" value="SODIUM-DEPENDENT PHOSPHATE TRANSPORT PROTEIN 2B"/>
    <property type="match status" value="1"/>
</dbReference>
<dbReference type="Gene3D" id="1.20.58.220">
    <property type="entry name" value="Phosphate transport system protein phou homolog 2, domain 2"/>
    <property type="match status" value="1"/>
</dbReference>
<feature type="transmembrane region" description="Helical" evidence="6">
    <location>
        <begin position="295"/>
        <end position="314"/>
    </location>
</feature>
<evidence type="ECO:0000313" key="8">
    <source>
        <dbReference type="Proteomes" id="UP000035337"/>
    </source>
</evidence>
<feature type="transmembrane region" description="Helical" evidence="6">
    <location>
        <begin position="244"/>
        <end position="262"/>
    </location>
</feature>
<dbReference type="RefSeq" id="WP_052569867.1">
    <property type="nucleotide sequence ID" value="NZ_CP009498.1"/>
</dbReference>
<evidence type="ECO:0000256" key="3">
    <source>
        <dbReference type="ARBA" id="ARBA00022692"/>
    </source>
</evidence>
<dbReference type="PANTHER" id="PTHR10010">
    <property type="entry name" value="SOLUTE CARRIER FAMILY 34 SODIUM PHOSPHATE , MEMBER 2-RELATED"/>
    <property type="match status" value="1"/>
</dbReference>
<accession>A0A0G3WID1</accession>
<proteinExistence type="predicted"/>
<dbReference type="KEGG" id="epo:Epro_0261"/>
<dbReference type="GO" id="GO:0005436">
    <property type="term" value="F:sodium:phosphate symporter activity"/>
    <property type="evidence" value="ECO:0007669"/>
    <property type="project" value="InterPro"/>
</dbReference>
<evidence type="ECO:0000256" key="2">
    <source>
        <dbReference type="ARBA" id="ARBA00022475"/>
    </source>
</evidence>
<evidence type="ECO:0000256" key="6">
    <source>
        <dbReference type="SAM" id="Phobius"/>
    </source>
</evidence>
<feature type="transmembrane region" description="Helical" evidence="6">
    <location>
        <begin position="110"/>
        <end position="127"/>
    </location>
</feature>
<evidence type="ECO:0000256" key="5">
    <source>
        <dbReference type="ARBA" id="ARBA00023136"/>
    </source>
</evidence>
<feature type="transmembrane region" description="Helical" evidence="6">
    <location>
        <begin position="139"/>
        <end position="158"/>
    </location>
</feature>
<dbReference type="EMBL" id="CP009498">
    <property type="protein sequence ID" value="AKL97640.1"/>
    <property type="molecule type" value="Genomic_DNA"/>
</dbReference>
<dbReference type="AlphaFoldDB" id="A0A0G3WID1"/>
<protein>
    <submittedName>
        <fullName evidence="7">Putative Na/Pi-cotransporter II-related protein</fullName>
    </submittedName>
</protein>
<feature type="transmembrane region" description="Helical" evidence="6">
    <location>
        <begin position="6"/>
        <end position="27"/>
    </location>
</feature>
<sequence length="555" mass="60806">MTYSQIILIIINLSGGLALLLFAMFYINNALQKAAGEKFRTVLTSFASSKTRGVFSGIFLTSLNQSSTATMFLSMGLVGAGLLSFGQFMAVSLGASIGSTVTGQLVAFKLADYSLAIVAAGYALSFFTKGKKISQLGDVIFAFGILFFAMKLMSDGLFPLSGHPVFLDFIERAHSPFIGIAAGVLITVIMQSSGAVAGMVIALASSNVLDLNQAVYMMLGSQLGTCATVILASFKLPRTQKRTIIWQILQHVLAIIFVFPFLEIIKAGASDGAWFVFIKWVTKTFFLSENIARQVAVSHTLVAVFAAVIMIPLLKYFEKFIFILYPFKNQEIAFGTVYIDSKNIEKNTDKALELTKLEIRRTGEFVLDMLNSSVKAFKTNRINFAQNVSSKSFKIEILAKEIAPYIAKTGQRKLNPQQSEREIELLSVLSSFGEIAEIIDRNLMYIAKKKIGGYLKFSDDGLEDIARIHAVVYDNSAKVLTAFTSDDKPLALEAANAKASVRILATQLRQKHIARLHANLKESIETSVLHMDVLDQYERINSIMSNIGSLIAGGE</sequence>
<evidence type="ECO:0000313" key="7">
    <source>
        <dbReference type="EMBL" id="AKL97640.1"/>
    </source>
</evidence>
<dbReference type="SUPFAM" id="SSF109755">
    <property type="entry name" value="PhoU-like"/>
    <property type="match status" value="1"/>
</dbReference>
<keyword evidence="3 6" id="KW-0812">Transmembrane</keyword>
<feature type="transmembrane region" description="Helical" evidence="6">
    <location>
        <begin position="178"/>
        <end position="202"/>
    </location>
</feature>
<dbReference type="OrthoDB" id="9763003at2"/>
<reference evidence="7 8" key="1">
    <citation type="submission" date="2014-09" db="EMBL/GenBank/DDBJ databases">
        <title>Complete genome sequence of Endomicrobium proavitum.</title>
        <authorList>
            <person name="Zheng H."/>
        </authorList>
    </citation>
    <scope>NUCLEOTIDE SEQUENCE [LARGE SCALE GENOMIC DNA]</scope>
    <source>
        <strain evidence="7 8">Rsa215</strain>
    </source>
</reference>